<evidence type="ECO:0000313" key="3">
    <source>
        <dbReference type="Proteomes" id="UP000095038"/>
    </source>
</evidence>
<sequence>MRGLAARGVLPLVNEVLVLPLSLVILLLVPLLLLVPILAPVLLPTAILSLLVPAANGPLSAASETKFQIPSPFIRQSHVKKKDKTPKHNKKKFYSFLSLEITFINYRLSLIHHFI</sequence>
<name>A0A1D2VGE0_9ASCO</name>
<evidence type="ECO:0000313" key="2">
    <source>
        <dbReference type="EMBL" id="ODV60734.1"/>
    </source>
</evidence>
<dbReference type="InParanoid" id="A0A1D2VGE0"/>
<feature type="transmembrane region" description="Helical" evidence="1">
    <location>
        <begin position="12"/>
        <end position="35"/>
    </location>
</feature>
<dbReference type="Proteomes" id="UP000095038">
    <property type="component" value="Unassembled WGS sequence"/>
</dbReference>
<proteinExistence type="predicted"/>
<keyword evidence="1" id="KW-1133">Transmembrane helix</keyword>
<organism evidence="2 3">
    <name type="scientific">Ascoidea rubescens DSM 1968</name>
    <dbReference type="NCBI Taxonomy" id="1344418"/>
    <lineage>
        <taxon>Eukaryota</taxon>
        <taxon>Fungi</taxon>
        <taxon>Dikarya</taxon>
        <taxon>Ascomycota</taxon>
        <taxon>Saccharomycotina</taxon>
        <taxon>Saccharomycetes</taxon>
        <taxon>Ascoideaceae</taxon>
        <taxon>Ascoidea</taxon>
    </lineage>
</organism>
<gene>
    <name evidence="2" type="ORF">ASCRUDRAFT_149787</name>
</gene>
<dbReference type="EMBL" id="KV454481">
    <property type="protein sequence ID" value="ODV60734.1"/>
    <property type="molecule type" value="Genomic_DNA"/>
</dbReference>
<keyword evidence="1" id="KW-0472">Membrane</keyword>
<dbReference type="GeneID" id="30962913"/>
<reference evidence="3" key="1">
    <citation type="submission" date="2016-05" db="EMBL/GenBank/DDBJ databases">
        <title>Comparative genomics of biotechnologically important yeasts.</title>
        <authorList>
            <consortium name="DOE Joint Genome Institute"/>
            <person name="Riley R."/>
            <person name="Haridas S."/>
            <person name="Wolfe K.H."/>
            <person name="Lopes M.R."/>
            <person name="Hittinger C.T."/>
            <person name="Goker M."/>
            <person name="Salamov A."/>
            <person name="Wisecaver J."/>
            <person name="Long T.M."/>
            <person name="Aerts A.L."/>
            <person name="Barry K."/>
            <person name="Choi C."/>
            <person name="Clum A."/>
            <person name="Coughlan A.Y."/>
            <person name="Deshpande S."/>
            <person name="Douglass A.P."/>
            <person name="Hanson S.J."/>
            <person name="Klenk H.-P."/>
            <person name="Labutti K."/>
            <person name="Lapidus A."/>
            <person name="Lindquist E."/>
            <person name="Lipzen A."/>
            <person name="Meier-Kolthoff J.P."/>
            <person name="Ohm R.A."/>
            <person name="Otillar R.P."/>
            <person name="Pangilinan J."/>
            <person name="Peng Y."/>
            <person name="Rokas A."/>
            <person name="Rosa C.A."/>
            <person name="Scheuner C."/>
            <person name="Sibirny A.A."/>
            <person name="Slot J.C."/>
            <person name="Stielow J.B."/>
            <person name="Sun H."/>
            <person name="Kurtzman C.P."/>
            <person name="Blackwell M."/>
            <person name="Grigoriev I.V."/>
            <person name="Jeffries T.W."/>
        </authorList>
    </citation>
    <scope>NUCLEOTIDE SEQUENCE [LARGE SCALE GENOMIC DNA]</scope>
    <source>
        <strain evidence="3">DSM 1968</strain>
    </source>
</reference>
<accession>A0A1D2VGE0</accession>
<keyword evidence="3" id="KW-1185">Reference proteome</keyword>
<evidence type="ECO:0000256" key="1">
    <source>
        <dbReference type="SAM" id="Phobius"/>
    </source>
</evidence>
<protein>
    <submittedName>
        <fullName evidence="2">Uncharacterized protein</fullName>
    </submittedName>
</protein>
<keyword evidence="1" id="KW-0812">Transmembrane</keyword>
<dbReference type="AlphaFoldDB" id="A0A1D2VGE0"/>
<dbReference type="RefSeq" id="XP_020047041.1">
    <property type="nucleotide sequence ID" value="XM_020189277.1"/>
</dbReference>